<accession>A0A397VGG1</accession>
<dbReference type="PANTHER" id="PTHR43628">
    <property type="entry name" value="ACTIVATOR OF C KINASE PROTEIN 1-RELATED"/>
    <property type="match status" value="1"/>
</dbReference>
<reference evidence="1 2" key="1">
    <citation type="submission" date="2018-06" db="EMBL/GenBank/DDBJ databases">
        <title>Comparative genomics reveals the genomic features of Rhizophagus irregularis, R. cerebriforme, R. diaphanum and Gigaspora rosea, and their symbiotic lifestyle signature.</title>
        <authorList>
            <person name="Morin E."/>
            <person name="San Clemente H."/>
            <person name="Chen E.C.H."/>
            <person name="De La Providencia I."/>
            <person name="Hainaut M."/>
            <person name="Kuo A."/>
            <person name="Kohler A."/>
            <person name="Murat C."/>
            <person name="Tang N."/>
            <person name="Roy S."/>
            <person name="Loubradou J."/>
            <person name="Henrissat B."/>
            <person name="Grigoriev I.V."/>
            <person name="Corradi N."/>
            <person name="Roux C."/>
            <person name="Martin F.M."/>
        </authorList>
    </citation>
    <scope>NUCLEOTIDE SEQUENCE [LARGE SCALE GENOMIC DNA]</scope>
    <source>
        <strain evidence="1 2">DAOM 194757</strain>
    </source>
</reference>
<dbReference type="STRING" id="44941.A0A397VGG1"/>
<dbReference type="Pfam" id="PF08238">
    <property type="entry name" value="Sel1"/>
    <property type="match status" value="6"/>
</dbReference>
<dbReference type="InterPro" id="IPR052945">
    <property type="entry name" value="Mitotic_Regulator"/>
</dbReference>
<dbReference type="EMBL" id="QKWP01000419">
    <property type="protein sequence ID" value="RIB20397.1"/>
    <property type="molecule type" value="Genomic_DNA"/>
</dbReference>
<dbReference type="SMART" id="SM00671">
    <property type="entry name" value="SEL1"/>
    <property type="match status" value="5"/>
</dbReference>
<dbReference type="AlphaFoldDB" id="A0A397VGG1"/>
<dbReference type="PANTHER" id="PTHR43628:SF1">
    <property type="entry name" value="CHITIN SYNTHASE REGULATORY FACTOR 2-RELATED"/>
    <property type="match status" value="1"/>
</dbReference>
<name>A0A397VGG1_9GLOM</name>
<organism evidence="1 2">
    <name type="scientific">Gigaspora rosea</name>
    <dbReference type="NCBI Taxonomy" id="44941"/>
    <lineage>
        <taxon>Eukaryota</taxon>
        <taxon>Fungi</taxon>
        <taxon>Fungi incertae sedis</taxon>
        <taxon>Mucoromycota</taxon>
        <taxon>Glomeromycotina</taxon>
        <taxon>Glomeromycetes</taxon>
        <taxon>Diversisporales</taxon>
        <taxon>Gigasporaceae</taxon>
        <taxon>Gigaspora</taxon>
    </lineage>
</organism>
<dbReference type="InterPro" id="IPR011990">
    <property type="entry name" value="TPR-like_helical_dom_sf"/>
</dbReference>
<dbReference type="Proteomes" id="UP000266673">
    <property type="component" value="Unassembled WGS sequence"/>
</dbReference>
<proteinExistence type="predicted"/>
<dbReference type="InterPro" id="IPR006597">
    <property type="entry name" value="Sel1-like"/>
</dbReference>
<comment type="caution">
    <text evidence="1">The sequence shown here is derived from an EMBL/GenBank/DDBJ whole genome shotgun (WGS) entry which is preliminary data.</text>
</comment>
<keyword evidence="2" id="KW-1185">Reference proteome</keyword>
<evidence type="ECO:0000313" key="1">
    <source>
        <dbReference type="EMBL" id="RIB20397.1"/>
    </source>
</evidence>
<sequence length="266" mass="32146">MKFDYINRLLQQTEFPDCHKLVDMDDSNRIFWLSYFYEYKVIGVEKDKNKVFTHYQKLADMIILMEFDNSMEIWKTAVCYLYGIGIEKDEDKFWKWYKKVEYNELHLNNDPNGIFWLGYFYEYEIGVEKDENKAFIHYQKSANMNNSNGMYQADNSIRIWKTAFCYFYGIGIEKDDKFWKWYKNYFYEYGIGVEKDENKAFTHYQKSADMNNSNRMYQVGYYYNLGIDVKNDKLKFYILSEIAKVDNSMGIWKTAGVSLKFTHPSI</sequence>
<dbReference type="SUPFAM" id="SSF81901">
    <property type="entry name" value="HCP-like"/>
    <property type="match status" value="2"/>
</dbReference>
<evidence type="ECO:0000313" key="2">
    <source>
        <dbReference type="Proteomes" id="UP000266673"/>
    </source>
</evidence>
<protein>
    <submittedName>
        <fullName evidence="1">Uncharacterized protein</fullName>
    </submittedName>
</protein>
<dbReference type="Gene3D" id="1.25.40.10">
    <property type="entry name" value="Tetratricopeptide repeat domain"/>
    <property type="match status" value="3"/>
</dbReference>
<gene>
    <name evidence="1" type="ORF">C2G38_2179384</name>
</gene>
<dbReference type="OrthoDB" id="2384430at2759"/>